<evidence type="ECO:0000313" key="1">
    <source>
        <dbReference type="EMBL" id="KAH7959993.1"/>
    </source>
</evidence>
<gene>
    <name evidence="1" type="ORF">HPB49_015979</name>
</gene>
<accession>A0ACB8D6I6</accession>
<name>A0ACB8D6I6_DERSI</name>
<proteinExistence type="predicted"/>
<comment type="caution">
    <text evidence="1">The sequence shown here is derived from an EMBL/GenBank/DDBJ whole genome shotgun (WGS) entry which is preliminary data.</text>
</comment>
<dbReference type="EMBL" id="CM023472">
    <property type="protein sequence ID" value="KAH7959993.1"/>
    <property type="molecule type" value="Genomic_DNA"/>
</dbReference>
<dbReference type="Proteomes" id="UP000821865">
    <property type="component" value="Chromosome 3"/>
</dbReference>
<keyword evidence="2" id="KW-1185">Reference proteome</keyword>
<sequence>MTAPTRRVQLHIRHRIEDKVLVTGLLSAVHVVDAVNMSSGDVSVVHGRSIENQRNFVELNETQLQWYPSLKTLTVHKCGLKYVSPKAFQYNQEIQKIDLRFNQIEAIAWTAIEGLQTIELLISDNRLSCNCSSKWIQQQIARNSSIFGPLGNKIECWPPDGSAQPLLLATYPITGCDVPEVEVVNSSAVVYERERVTLTCRGWGQPPPKVHWNTTRVEAAPFDVANTVSEEVGPDGRLVQVKTAELILHSVDGTASGMLRCYADNVVGRSKAEVSLTIFTPPRFLSMSLSKGYYQHIKYEAVGYPAYNFTWYFNNQPLVFDDKNDKNEKNKYSAVNVKTDAAIYRGYLEFQTDLPSNEGIYTLVIENEYGVANKSVEVSFTPFPQNGHKLPRMPVPSGKPRVQEREMTDAEQHQLPMIVALSVLLVLVAVGGVLVMLRWCQFRQDYAADGTRFSAWLWDSLRPGGRRCFDRKRVVGRERIPLNTARMVENPNYPVYHQDTLKGGKNAVRHIAREKISFIQSLGEGAFGRVFLGTVDYLTPDEPTTLVAVKTLKDAAGEEARVDFEREAELLTNLHHANIVRFYGVSTDGDPLMILFEYMEYGDLNNFLRDRGPDRSVLDPGAKAVAPLTRADLLKISVQVAAGMEYLASQHFVHRDLATRNCLVGDMLVIKIGDFGMSRDVYSTDYYRVGRHTMLPIRWMPPESILYRKFTVESDVWSFGVVLWEIFAFGKQPWYELSNHEVIQQVTSGKLLTKPDGCPEEIYQMMLTCWKMQPQDRCPIKELHSQLEHFSKAESEYMPVIE</sequence>
<protein>
    <submittedName>
        <fullName evidence="1">Uncharacterized protein</fullName>
    </submittedName>
</protein>
<reference evidence="1" key="1">
    <citation type="submission" date="2020-05" db="EMBL/GenBank/DDBJ databases">
        <title>Large-scale comparative analyses of tick genomes elucidate their genetic diversity and vector capacities.</title>
        <authorList>
            <person name="Jia N."/>
            <person name="Wang J."/>
            <person name="Shi W."/>
            <person name="Du L."/>
            <person name="Sun Y."/>
            <person name="Zhan W."/>
            <person name="Jiang J."/>
            <person name="Wang Q."/>
            <person name="Zhang B."/>
            <person name="Ji P."/>
            <person name="Sakyi L.B."/>
            <person name="Cui X."/>
            <person name="Yuan T."/>
            <person name="Jiang B."/>
            <person name="Yang W."/>
            <person name="Lam T.T.-Y."/>
            <person name="Chang Q."/>
            <person name="Ding S."/>
            <person name="Wang X."/>
            <person name="Zhu J."/>
            <person name="Ruan X."/>
            <person name="Zhao L."/>
            <person name="Wei J."/>
            <person name="Que T."/>
            <person name="Du C."/>
            <person name="Cheng J."/>
            <person name="Dai P."/>
            <person name="Han X."/>
            <person name="Huang E."/>
            <person name="Gao Y."/>
            <person name="Liu J."/>
            <person name="Shao H."/>
            <person name="Ye R."/>
            <person name="Li L."/>
            <person name="Wei W."/>
            <person name="Wang X."/>
            <person name="Wang C."/>
            <person name="Yang T."/>
            <person name="Huo Q."/>
            <person name="Li W."/>
            <person name="Guo W."/>
            <person name="Chen H."/>
            <person name="Zhou L."/>
            <person name="Ni X."/>
            <person name="Tian J."/>
            <person name="Zhou Y."/>
            <person name="Sheng Y."/>
            <person name="Liu T."/>
            <person name="Pan Y."/>
            <person name="Xia L."/>
            <person name="Li J."/>
            <person name="Zhao F."/>
            <person name="Cao W."/>
        </authorList>
    </citation>
    <scope>NUCLEOTIDE SEQUENCE</scope>
    <source>
        <strain evidence="1">Dsil-2018</strain>
    </source>
</reference>
<organism evidence="1 2">
    <name type="scientific">Dermacentor silvarum</name>
    <name type="common">Tick</name>
    <dbReference type="NCBI Taxonomy" id="543639"/>
    <lineage>
        <taxon>Eukaryota</taxon>
        <taxon>Metazoa</taxon>
        <taxon>Ecdysozoa</taxon>
        <taxon>Arthropoda</taxon>
        <taxon>Chelicerata</taxon>
        <taxon>Arachnida</taxon>
        <taxon>Acari</taxon>
        <taxon>Parasitiformes</taxon>
        <taxon>Ixodida</taxon>
        <taxon>Ixodoidea</taxon>
        <taxon>Ixodidae</taxon>
        <taxon>Rhipicephalinae</taxon>
        <taxon>Dermacentor</taxon>
    </lineage>
</organism>
<evidence type="ECO:0000313" key="2">
    <source>
        <dbReference type="Proteomes" id="UP000821865"/>
    </source>
</evidence>